<keyword evidence="10" id="KW-0718">Serine biosynthesis</keyword>
<dbReference type="EC" id="1.1.1.95" evidence="5"/>
<evidence type="ECO:0000256" key="6">
    <source>
        <dbReference type="ARBA" id="ARBA00021582"/>
    </source>
</evidence>
<dbReference type="CDD" id="cd04901">
    <property type="entry name" value="ACT_3PGDH"/>
    <property type="match status" value="1"/>
</dbReference>
<dbReference type="OrthoDB" id="9805416at2"/>
<dbReference type="SUPFAM" id="SSF51735">
    <property type="entry name" value="NAD(P)-binding Rossmann-fold domains"/>
    <property type="match status" value="1"/>
</dbReference>
<dbReference type="Gene3D" id="3.40.50.720">
    <property type="entry name" value="NAD(P)-binding Rossmann-like Domain"/>
    <property type="match status" value="2"/>
</dbReference>
<evidence type="ECO:0000256" key="5">
    <source>
        <dbReference type="ARBA" id="ARBA00013143"/>
    </source>
</evidence>
<evidence type="ECO:0000256" key="2">
    <source>
        <dbReference type="ARBA" id="ARBA00005216"/>
    </source>
</evidence>
<evidence type="ECO:0000256" key="3">
    <source>
        <dbReference type="ARBA" id="ARBA00005854"/>
    </source>
</evidence>
<dbReference type="InParanoid" id="Q01U07"/>
<dbReference type="InterPro" id="IPR054480">
    <property type="entry name" value="AHAS_small-like_ACT"/>
</dbReference>
<keyword evidence="8 14" id="KW-0560">Oxidoreductase</keyword>
<dbReference type="GO" id="GO:0051287">
    <property type="term" value="F:NAD binding"/>
    <property type="evidence" value="ECO:0007669"/>
    <property type="project" value="InterPro"/>
</dbReference>
<dbReference type="STRING" id="234267.Acid_5922"/>
<dbReference type="InterPro" id="IPR029753">
    <property type="entry name" value="D-isomer_DH_CS"/>
</dbReference>
<dbReference type="PANTHER" id="PTHR42789">
    <property type="entry name" value="D-ISOMER SPECIFIC 2-HYDROXYACID DEHYDROGENASE FAMILY PROTEIN (AFU_ORTHOLOGUE AFUA_6G10090)"/>
    <property type="match status" value="1"/>
</dbReference>
<dbReference type="InterPro" id="IPR006139">
    <property type="entry name" value="D-isomer_2_OHA_DH_cat_dom"/>
</dbReference>
<dbReference type="Pfam" id="PF22629">
    <property type="entry name" value="ACT_AHAS_ss"/>
    <property type="match status" value="1"/>
</dbReference>
<dbReference type="HOGENOM" id="CLU_019796_9_2_0"/>
<dbReference type="PROSITE" id="PS51671">
    <property type="entry name" value="ACT"/>
    <property type="match status" value="1"/>
</dbReference>
<dbReference type="UniPathway" id="UPA00135">
    <property type="reaction ID" value="UER00196"/>
</dbReference>
<dbReference type="PROSITE" id="PS00670">
    <property type="entry name" value="D_2_HYDROXYACID_DH_2"/>
    <property type="match status" value="1"/>
</dbReference>
<evidence type="ECO:0000256" key="13">
    <source>
        <dbReference type="ARBA" id="ARBA00048731"/>
    </source>
</evidence>
<dbReference type="GO" id="GO:0004617">
    <property type="term" value="F:phosphoglycerate dehydrogenase activity"/>
    <property type="evidence" value="ECO:0007669"/>
    <property type="project" value="UniProtKB-EC"/>
</dbReference>
<dbReference type="SUPFAM" id="SSF55021">
    <property type="entry name" value="ACT-like"/>
    <property type="match status" value="1"/>
</dbReference>
<feature type="domain" description="ACT" evidence="15">
    <location>
        <begin position="340"/>
        <end position="412"/>
    </location>
</feature>
<dbReference type="EC" id="1.1.1.399" evidence="4"/>
<evidence type="ECO:0000256" key="4">
    <source>
        <dbReference type="ARBA" id="ARBA00013001"/>
    </source>
</evidence>
<dbReference type="InterPro" id="IPR045865">
    <property type="entry name" value="ACT-like_dom_sf"/>
</dbReference>
<dbReference type="FunFam" id="3.40.50.720:FF:000041">
    <property type="entry name" value="D-3-phosphoglycerate dehydrogenase"/>
    <property type="match status" value="1"/>
</dbReference>
<proteinExistence type="inferred from homology"/>
<evidence type="ECO:0000313" key="16">
    <source>
        <dbReference type="EMBL" id="ABJ86863.1"/>
    </source>
</evidence>
<dbReference type="InterPro" id="IPR029752">
    <property type="entry name" value="D-isomer_DH_CS1"/>
</dbReference>
<keyword evidence="7" id="KW-0028">Amino-acid biosynthesis</keyword>
<evidence type="ECO:0000256" key="10">
    <source>
        <dbReference type="ARBA" id="ARBA00023299"/>
    </source>
</evidence>
<dbReference type="GO" id="GO:0047545">
    <property type="term" value="F:(S)-2-hydroxyglutarate dehydrogenase activity"/>
    <property type="evidence" value="ECO:0007669"/>
    <property type="project" value="UniProtKB-ARBA"/>
</dbReference>
<dbReference type="eggNOG" id="COG0111">
    <property type="taxonomic scope" value="Bacteria"/>
</dbReference>
<name>Q01U07_SOLUE</name>
<dbReference type="InterPro" id="IPR036291">
    <property type="entry name" value="NAD(P)-bd_dom_sf"/>
</dbReference>
<dbReference type="Pfam" id="PF00389">
    <property type="entry name" value="2-Hacid_dh"/>
    <property type="match status" value="1"/>
</dbReference>
<dbReference type="GO" id="GO:0006564">
    <property type="term" value="P:L-serine biosynthetic process"/>
    <property type="evidence" value="ECO:0007669"/>
    <property type="project" value="UniProtKB-KW"/>
</dbReference>
<dbReference type="InterPro" id="IPR002912">
    <property type="entry name" value="ACT_dom"/>
</dbReference>
<dbReference type="Gene3D" id="3.30.70.260">
    <property type="match status" value="1"/>
</dbReference>
<dbReference type="Pfam" id="PF02826">
    <property type="entry name" value="2-Hacid_dh_C"/>
    <property type="match status" value="1"/>
</dbReference>
<dbReference type="NCBIfam" id="NF008759">
    <property type="entry name" value="PRK11790.1"/>
    <property type="match status" value="1"/>
</dbReference>
<evidence type="ECO:0000256" key="12">
    <source>
        <dbReference type="ARBA" id="ARBA00048126"/>
    </source>
</evidence>
<dbReference type="KEGG" id="sus:Acid_5922"/>
<evidence type="ECO:0000256" key="9">
    <source>
        <dbReference type="ARBA" id="ARBA00023027"/>
    </source>
</evidence>
<comment type="similarity">
    <text evidence="3 14">Belongs to the D-isomer specific 2-hydroxyacid dehydrogenase family.</text>
</comment>
<reference evidence="16" key="1">
    <citation type="submission" date="2006-10" db="EMBL/GenBank/DDBJ databases">
        <title>Complete sequence of Solibacter usitatus Ellin6076.</title>
        <authorList>
            <consortium name="US DOE Joint Genome Institute"/>
            <person name="Copeland A."/>
            <person name="Lucas S."/>
            <person name="Lapidus A."/>
            <person name="Barry K."/>
            <person name="Detter J.C."/>
            <person name="Glavina del Rio T."/>
            <person name="Hammon N."/>
            <person name="Israni S."/>
            <person name="Dalin E."/>
            <person name="Tice H."/>
            <person name="Pitluck S."/>
            <person name="Thompson L.S."/>
            <person name="Brettin T."/>
            <person name="Bruce D."/>
            <person name="Han C."/>
            <person name="Tapia R."/>
            <person name="Gilna P."/>
            <person name="Schmutz J."/>
            <person name="Larimer F."/>
            <person name="Land M."/>
            <person name="Hauser L."/>
            <person name="Kyrpides N."/>
            <person name="Mikhailova N."/>
            <person name="Janssen P.H."/>
            <person name="Kuske C.R."/>
            <person name="Richardson P."/>
        </authorList>
    </citation>
    <scope>NUCLEOTIDE SEQUENCE</scope>
    <source>
        <strain evidence="16">Ellin6076</strain>
    </source>
</reference>
<organism evidence="16">
    <name type="scientific">Solibacter usitatus (strain Ellin6076)</name>
    <dbReference type="NCBI Taxonomy" id="234267"/>
    <lineage>
        <taxon>Bacteria</taxon>
        <taxon>Pseudomonadati</taxon>
        <taxon>Acidobacteriota</taxon>
        <taxon>Terriglobia</taxon>
        <taxon>Bryobacterales</taxon>
        <taxon>Solibacteraceae</taxon>
        <taxon>Candidatus Solibacter</taxon>
    </lineage>
</organism>
<dbReference type="FunCoup" id="Q01U07">
    <property type="interactions" value="523"/>
</dbReference>
<keyword evidence="9" id="KW-0520">NAD</keyword>
<dbReference type="PROSITE" id="PS00671">
    <property type="entry name" value="D_2_HYDROXYACID_DH_3"/>
    <property type="match status" value="1"/>
</dbReference>
<evidence type="ECO:0000256" key="1">
    <source>
        <dbReference type="ARBA" id="ARBA00003800"/>
    </source>
</evidence>
<protein>
    <recommendedName>
        <fullName evidence="6">D-3-phosphoglycerate dehydrogenase</fullName>
        <ecNumber evidence="4">1.1.1.399</ecNumber>
        <ecNumber evidence="5">1.1.1.95</ecNumber>
    </recommendedName>
    <alternativeName>
        <fullName evidence="11">2-oxoglutarate reductase</fullName>
    </alternativeName>
</protein>
<comment type="catalytic activity">
    <reaction evidence="13">
        <text>(2R)-3-phosphoglycerate + NAD(+) = 3-phosphooxypyruvate + NADH + H(+)</text>
        <dbReference type="Rhea" id="RHEA:12641"/>
        <dbReference type="ChEBI" id="CHEBI:15378"/>
        <dbReference type="ChEBI" id="CHEBI:18110"/>
        <dbReference type="ChEBI" id="CHEBI:57540"/>
        <dbReference type="ChEBI" id="CHEBI:57945"/>
        <dbReference type="ChEBI" id="CHEBI:58272"/>
        <dbReference type="EC" id="1.1.1.95"/>
    </reaction>
</comment>
<dbReference type="PANTHER" id="PTHR42789:SF1">
    <property type="entry name" value="D-ISOMER SPECIFIC 2-HYDROXYACID DEHYDROGENASE FAMILY PROTEIN (AFU_ORTHOLOGUE AFUA_6G10090)"/>
    <property type="match status" value="1"/>
</dbReference>
<dbReference type="SUPFAM" id="SSF52283">
    <property type="entry name" value="Formate/glycerate dehydrogenase catalytic domain-like"/>
    <property type="match status" value="1"/>
</dbReference>
<evidence type="ECO:0000256" key="11">
    <source>
        <dbReference type="ARBA" id="ARBA00030455"/>
    </source>
</evidence>
<accession>Q01U07</accession>
<dbReference type="InterPro" id="IPR006140">
    <property type="entry name" value="D-isomer_DH_NAD-bd"/>
</dbReference>
<evidence type="ECO:0000256" key="8">
    <source>
        <dbReference type="ARBA" id="ARBA00023002"/>
    </source>
</evidence>
<dbReference type="AlphaFoldDB" id="Q01U07"/>
<evidence type="ECO:0000256" key="7">
    <source>
        <dbReference type="ARBA" id="ARBA00022605"/>
    </source>
</evidence>
<comment type="function">
    <text evidence="1">Catalyzes the reversible oxidation of 3-phospho-D-glycerate to 3-phosphonooxypyruvate, the first step of the phosphorylated L-serine biosynthesis pathway. Also catalyzes the reversible oxidation of 2-hydroxyglutarate to 2-oxoglutarate.</text>
</comment>
<comment type="pathway">
    <text evidence="2">Amino-acid biosynthesis; L-serine biosynthesis; L-serine from 3-phospho-D-glycerate: step 1/3.</text>
</comment>
<dbReference type="PROSITE" id="PS00065">
    <property type="entry name" value="D_2_HYDROXYACID_DH_1"/>
    <property type="match status" value="1"/>
</dbReference>
<dbReference type="CDD" id="cd12176">
    <property type="entry name" value="PGDH_3"/>
    <property type="match status" value="1"/>
</dbReference>
<gene>
    <name evidence="16" type="ordered locus">Acid_5922</name>
</gene>
<evidence type="ECO:0000259" key="15">
    <source>
        <dbReference type="PROSITE" id="PS51671"/>
    </source>
</evidence>
<sequence>MTKTSLDKSKIKILLLEGIHPSAVEKFRQDGYDNIECHQKSLTGSALEEAAADAYFVGIRSATQLERAFFENASRLTGVGCFCIGTNQVNLSAAEERGVPVFNAPFSNTRSVAELVLAEIIILMRGIPQRNAAAHRGGWLKTATGSHEVRGKTLGIVGYGHIGTQVGVLAESLGMQVVTYDVESKLALGNARALGSLDALLEISDVVTLHVPETPATFQMIGAEQLARMKPGARLINASRGTVVEIQALAAALASQHLAGAAIDVFPAEPKSTADLFYSPLRGMDNVLLTPHVGGSTEEAQENIGVEVAQKLIKYSDNGSTLGAVNFPEVSLPEHPGKHRVLHIHHNQPGVLSAINAVFSEDAINIAAEYLQTDAKVGYVVIDVETDERDETANIRRKLELVPGTIRTRILY</sequence>
<evidence type="ECO:0000256" key="14">
    <source>
        <dbReference type="RuleBase" id="RU003719"/>
    </source>
</evidence>
<comment type="catalytic activity">
    <reaction evidence="12">
        <text>(R)-2-hydroxyglutarate + NAD(+) = 2-oxoglutarate + NADH + H(+)</text>
        <dbReference type="Rhea" id="RHEA:49612"/>
        <dbReference type="ChEBI" id="CHEBI:15378"/>
        <dbReference type="ChEBI" id="CHEBI:15801"/>
        <dbReference type="ChEBI" id="CHEBI:16810"/>
        <dbReference type="ChEBI" id="CHEBI:57540"/>
        <dbReference type="ChEBI" id="CHEBI:57945"/>
        <dbReference type="EC" id="1.1.1.399"/>
    </reaction>
</comment>
<dbReference type="EMBL" id="CP000473">
    <property type="protein sequence ID" value="ABJ86863.1"/>
    <property type="molecule type" value="Genomic_DNA"/>
</dbReference>
<dbReference type="InterPro" id="IPR050857">
    <property type="entry name" value="D-2-hydroxyacid_DH"/>
</dbReference>